<evidence type="ECO:0000313" key="1">
    <source>
        <dbReference type="EMBL" id="CAB4141417.1"/>
    </source>
</evidence>
<protein>
    <submittedName>
        <fullName evidence="1">Uncharacterized protein</fullName>
    </submittedName>
</protein>
<dbReference type="EMBL" id="LR796391">
    <property type="protein sequence ID" value="CAB4141417.1"/>
    <property type="molecule type" value="Genomic_DNA"/>
</dbReference>
<name>A0A6J5M786_9CAUD</name>
<proteinExistence type="predicted"/>
<accession>A0A6J5M786</accession>
<reference evidence="1" key="1">
    <citation type="submission" date="2020-04" db="EMBL/GenBank/DDBJ databases">
        <authorList>
            <person name="Chiriac C."/>
            <person name="Salcher M."/>
            <person name="Ghai R."/>
            <person name="Kavagutti S V."/>
        </authorList>
    </citation>
    <scope>NUCLEOTIDE SEQUENCE</scope>
</reference>
<organism evidence="1">
    <name type="scientific">uncultured Caudovirales phage</name>
    <dbReference type="NCBI Taxonomy" id="2100421"/>
    <lineage>
        <taxon>Viruses</taxon>
        <taxon>Duplodnaviria</taxon>
        <taxon>Heunggongvirae</taxon>
        <taxon>Uroviricota</taxon>
        <taxon>Caudoviricetes</taxon>
        <taxon>Peduoviridae</taxon>
        <taxon>Maltschvirus</taxon>
        <taxon>Maltschvirus maltsch</taxon>
    </lineage>
</organism>
<sequence length="154" mass="16951">MTRSNWVATFYRADSDLATAAYTQCPVTALPTTHASTTAFIVAPANSKAYEAELLTDVSGWIETQGTVRDTFEVELYPYQYEAGTNPDLDDWDTLITWLTNKPKLWVSMQGGSRRYPPTAGNVMPVIIETVSESVNKSAGNHTVTLGLRVKGTR</sequence>
<gene>
    <name evidence="1" type="ORF">UFOVP418_13</name>
</gene>